<protein>
    <submittedName>
        <fullName evidence="3">ATP-binding protein</fullName>
    </submittedName>
</protein>
<dbReference type="AlphaFoldDB" id="A0A7H8N3H7"/>
<keyword evidence="1" id="KW-0808">Transferase</keyword>
<keyword evidence="3" id="KW-0547">Nucleotide-binding</keyword>
<keyword evidence="4" id="KW-1185">Reference proteome</keyword>
<dbReference type="EMBL" id="CP054929">
    <property type="protein sequence ID" value="QKW49074.1"/>
    <property type="molecule type" value="Genomic_DNA"/>
</dbReference>
<accession>A0A7H8N3H7</accession>
<evidence type="ECO:0000313" key="4">
    <source>
        <dbReference type="Proteomes" id="UP000509303"/>
    </source>
</evidence>
<feature type="domain" description="Histidine kinase/HSP90-like ATPase" evidence="2">
    <location>
        <begin position="34"/>
        <end position="138"/>
    </location>
</feature>
<dbReference type="Proteomes" id="UP000509303">
    <property type="component" value="Chromosome"/>
</dbReference>
<dbReference type="InterPro" id="IPR003594">
    <property type="entry name" value="HATPase_dom"/>
</dbReference>
<organism evidence="3 4">
    <name type="scientific">Streptomyces buecherae</name>
    <dbReference type="NCBI Taxonomy" id="2763006"/>
    <lineage>
        <taxon>Bacteria</taxon>
        <taxon>Bacillati</taxon>
        <taxon>Actinomycetota</taxon>
        <taxon>Actinomycetes</taxon>
        <taxon>Kitasatosporales</taxon>
        <taxon>Streptomycetaceae</taxon>
        <taxon>Streptomyces</taxon>
    </lineage>
</organism>
<dbReference type="PANTHER" id="PTHR35526:SF3">
    <property type="entry name" value="ANTI-SIGMA-F FACTOR RSBW"/>
    <property type="match status" value="1"/>
</dbReference>
<keyword evidence="1" id="KW-0723">Serine/threonine-protein kinase</keyword>
<gene>
    <name evidence="3" type="ORF">HUT08_05415</name>
</gene>
<dbReference type="Gene3D" id="3.30.565.10">
    <property type="entry name" value="Histidine kinase-like ATPase, C-terminal domain"/>
    <property type="match status" value="1"/>
</dbReference>
<proteinExistence type="predicted"/>
<keyword evidence="1" id="KW-0418">Kinase</keyword>
<evidence type="ECO:0000313" key="3">
    <source>
        <dbReference type="EMBL" id="QKW49074.1"/>
    </source>
</evidence>
<dbReference type="CDD" id="cd16936">
    <property type="entry name" value="HATPase_RsbW-like"/>
    <property type="match status" value="1"/>
</dbReference>
<keyword evidence="3" id="KW-0067">ATP-binding</keyword>
<dbReference type="InterPro" id="IPR036890">
    <property type="entry name" value="HATPase_C_sf"/>
</dbReference>
<sequence>MDATRCSHVRPPVRSRYAIPRSASEARRLIENLVRAQFPAHREAGPAAETVTDMLLVTSELVTNAIRHGGGVVGLWARLDADGLRLAVRDRSDDLPFVRARTPGDPVPIGGYGWPMVRRLASEVRVTPCPGGGKEIRVVLPVT</sequence>
<reference evidence="3 4" key="1">
    <citation type="submission" date="2020-06" db="EMBL/GenBank/DDBJ databases">
        <title>Genome mining for natural products.</title>
        <authorList>
            <person name="Zhang B."/>
            <person name="Shi J."/>
            <person name="Ge H."/>
        </authorList>
    </citation>
    <scope>NUCLEOTIDE SEQUENCE [LARGE SCALE GENOMIC DNA]</scope>
    <source>
        <strain evidence="3 4">NA00687</strain>
    </source>
</reference>
<name>A0A7H8N3H7_9ACTN</name>
<evidence type="ECO:0000256" key="1">
    <source>
        <dbReference type="ARBA" id="ARBA00022527"/>
    </source>
</evidence>
<dbReference type="SUPFAM" id="SSF55874">
    <property type="entry name" value="ATPase domain of HSP90 chaperone/DNA topoisomerase II/histidine kinase"/>
    <property type="match status" value="1"/>
</dbReference>
<dbReference type="GO" id="GO:0005524">
    <property type="term" value="F:ATP binding"/>
    <property type="evidence" value="ECO:0007669"/>
    <property type="project" value="UniProtKB-KW"/>
</dbReference>
<dbReference type="GO" id="GO:0004674">
    <property type="term" value="F:protein serine/threonine kinase activity"/>
    <property type="evidence" value="ECO:0007669"/>
    <property type="project" value="UniProtKB-KW"/>
</dbReference>
<dbReference type="InterPro" id="IPR050267">
    <property type="entry name" value="Anti-sigma-factor_SerPK"/>
</dbReference>
<dbReference type="Pfam" id="PF13581">
    <property type="entry name" value="HATPase_c_2"/>
    <property type="match status" value="1"/>
</dbReference>
<evidence type="ECO:0000259" key="2">
    <source>
        <dbReference type="Pfam" id="PF13581"/>
    </source>
</evidence>
<dbReference type="PANTHER" id="PTHR35526">
    <property type="entry name" value="ANTI-SIGMA-F FACTOR RSBW-RELATED"/>
    <property type="match status" value="1"/>
</dbReference>